<dbReference type="STRING" id="215250.A0A316YTD8"/>
<comment type="catalytic activity">
    <reaction evidence="9">
        <text>S-hexadecanoyl-L-cysteinyl-[protein] + H2O = L-cysteinyl-[protein] + hexadecanoate + H(+)</text>
        <dbReference type="Rhea" id="RHEA:19233"/>
        <dbReference type="Rhea" id="RHEA-COMP:10131"/>
        <dbReference type="Rhea" id="RHEA-COMP:11032"/>
        <dbReference type="ChEBI" id="CHEBI:7896"/>
        <dbReference type="ChEBI" id="CHEBI:15377"/>
        <dbReference type="ChEBI" id="CHEBI:15378"/>
        <dbReference type="ChEBI" id="CHEBI:29950"/>
        <dbReference type="ChEBI" id="CHEBI:74151"/>
        <dbReference type="EC" id="3.1.2.22"/>
    </reaction>
</comment>
<evidence type="ECO:0000256" key="3">
    <source>
        <dbReference type="ARBA" id="ARBA00014923"/>
    </source>
</evidence>
<dbReference type="InParanoid" id="A0A316YTD8"/>
<keyword evidence="12" id="KW-1185">Reference proteome</keyword>
<dbReference type="GeneID" id="37043117"/>
<dbReference type="SUPFAM" id="SSF53474">
    <property type="entry name" value="alpha/beta-Hydrolases"/>
    <property type="match status" value="1"/>
</dbReference>
<evidence type="ECO:0000256" key="9">
    <source>
        <dbReference type="ARBA" id="ARBA00047337"/>
    </source>
</evidence>
<dbReference type="PANTHER" id="PTHR10655">
    <property type="entry name" value="LYSOPHOSPHOLIPASE-RELATED"/>
    <property type="match status" value="1"/>
</dbReference>
<dbReference type="Gene3D" id="3.40.50.1820">
    <property type="entry name" value="alpha/beta hydrolase"/>
    <property type="match status" value="1"/>
</dbReference>
<dbReference type="InterPro" id="IPR050565">
    <property type="entry name" value="LYPA1-2/EST-like"/>
</dbReference>
<keyword evidence="6" id="KW-0443">Lipid metabolism</keyword>
<protein>
    <recommendedName>
        <fullName evidence="3">Acyl-protein thioesterase 1</fullName>
        <ecNumber evidence="2">3.1.2.22</ecNumber>
    </recommendedName>
    <alternativeName>
        <fullName evidence="8">Palmitoyl-protein hydrolase</fullName>
    </alternativeName>
</protein>
<keyword evidence="4" id="KW-0719">Serine esterase</keyword>
<dbReference type="AlphaFoldDB" id="A0A316YTD8"/>
<dbReference type="OrthoDB" id="2418081at2759"/>
<evidence type="ECO:0000256" key="4">
    <source>
        <dbReference type="ARBA" id="ARBA00022487"/>
    </source>
</evidence>
<reference evidence="11 12" key="1">
    <citation type="journal article" date="2018" name="Mol. Biol. Evol.">
        <title>Broad Genomic Sampling Reveals a Smut Pathogenic Ancestry of the Fungal Clade Ustilaginomycotina.</title>
        <authorList>
            <person name="Kijpornyongpan T."/>
            <person name="Mondo S.J."/>
            <person name="Barry K."/>
            <person name="Sandor L."/>
            <person name="Lee J."/>
            <person name="Lipzen A."/>
            <person name="Pangilinan J."/>
            <person name="LaButti K."/>
            <person name="Hainaut M."/>
            <person name="Henrissat B."/>
            <person name="Grigoriev I.V."/>
            <person name="Spatafora J.W."/>
            <person name="Aime M.C."/>
        </authorList>
    </citation>
    <scope>NUCLEOTIDE SEQUENCE [LARGE SCALE GENOMIC DNA]</scope>
    <source>
        <strain evidence="11 12">MCA 4198</strain>
    </source>
</reference>
<keyword evidence="6" id="KW-0276">Fatty acid metabolism</keyword>
<dbReference type="FunCoup" id="A0A316YTD8">
    <property type="interactions" value="331"/>
</dbReference>
<feature type="domain" description="Phospholipase/carboxylesterase/thioesterase" evidence="10">
    <location>
        <begin position="17"/>
        <end position="204"/>
    </location>
</feature>
<keyword evidence="5" id="KW-0378">Hydrolase</keyword>
<evidence type="ECO:0000256" key="6">
    <source>
        <dbReference type="ARBA" id="ARBA00022832"/>
    </source>
</evidence>
<evidence type="ECO:0000256" key="8">
    <source>
        <dbReference type="ARBA" id="ARBA00031195"/>
    </source>
</evidence>
<evidence type="ECO:0000313" key="12">
    <source>
        <dbReference type="Proteomes" id="UP000245768"/>
    </source>
</evidence>
<dbReference type="EMBL" id="KZ819635">
    <property type="protein sequence ID" value="PWN91948.1"/>
    <property type="molecule type" value="Genomic_DNA"/>
</dbReference>
<evidence type="ECO:0000259" key="10">
    <source>
        <dbReference type="Pfam" id="PF02230"/>
    </source>
</evidence>
<dbReference type="InterPro" id="IPR029058">
    <property type="entry name" value="AB_hydrolase_fold"/>
</dbReference>
<dbReference type="RefSeq" id="XP_025379146.1">
    <property type="nucleotide sequence ID" value="XM_025521201.1"/>
</dbReference>
<dbReference type="GO" id="GO:0006631">
    <property type="term" value="P:fatty acid metabolic process"/>
    <property type="evidence" value="ECO:0007669"/>
    <property type="project" value="UniProtKB-KW"/>
</dbReference>
<dbReference type="Proteomes" id="UP000245768">
    <property type="component" value="Unassembled WGS sequence"/>
</dbReference>
<sequence>MSATHQLLKTIVVPPASGKRATATLIFAHGLGDTGAGWYDVAQMLSARPALQHVRFVLPNAPVVPVSLNMGMKMPSWFDITTLDDVQGAEDEAGLLKSADAIKALVDAEIDGSASGLDGQGVASERVVVGGFSQGGAIALLAGLTKTPSVAGIIALSTWLPLRAKLVAPFLPSHAETLPVFMGHGTADPVVRFDFGERSAKFLRAGDGGGQGLGLGKFRQTDEGRWRGVWQEAYPGMPHSACADEIEHLGQFLEKVVPASSDE</sequence>
<evidence type="ECO:0000256" key="7">
    <source>
        <dbReference type="ARBA" id="ARBA00029392"/>
    </source>
</evidence>
<comment type="similarity">
    <text evidence="1">Belongs to the AB hydrolase superfamily. AB hydrolase 2 family.</text>
</comment>
<dbReference type="EC" id="3.1.2.22" evidence="2"/>
<dbReference type="GO" id="GO:0008474">
    <property type="term" value="F:palmitoyl-(protein) hydrolase activity"/>
    <property type="evidence" value="ECO:0007669"/>
    <property type="project" value="UniProtKB-EC"/>
</dbReference>
<evidence type="ECO:0000256" key="2">
    <source>
        <dbReference type="ARBA" id="ARBA00012423"/>
    </source>
</evidence>
<gene>
    <name evidence="11" type="ORF">FA10DRAFT_265764</name>
</gene>
<comment type="function">
    <text evidence="7">Hydrolyzes fatty acids from S-acylated cysteine residues in proteins with a strong preference for palmitoylated G-alpha proteins over other acyl substrates. Mediates the deacylation of G-alpha proteins such as GPA1 in vivo, but has weak or no activity toward palmitoylated Ras proteins. Has weak lysophospholipase activity in vitro; however such activity may not exist in vivo.</text>
</comment>
<dbReference type="InterPro" id="IPR003140">
    <property type="entry name" value="PLipase/COase/thioEstase"/>
</dbReference>
<proteinExistence type="inferred from homology"/>
<accession>A0A316YTD8</accession>
<dbReference type="Pfam" id="PF02230">
    <property type="entry name" value="Abhydrolase_2"/>
    <property type="match status" value="1"/>
</dbReference>
<dbReference type="PANTHER" id="PTHR10655:SF17">
    <property type="entry name" value="LYSOPHOSPHOLIPASE-LIKE PROTEIN 1"/>
    <property type="match status" value="1"/>
</dbReference>
<name>A0A316YTD8_9BASI</name>
<evidence type="ECO:0000256" key="5">
    <source>
        <dbReference type="ARBA" id="ARBA00022801"/>
    </source>
</evidence>
<evidence type="ECO:0000313" key="11">
    <source>
        <dbReference type="EMBL" id="PWN91948.1"/>
    </source>
</evidence>
<dbReference type="GO" id="GO:0052689">
    <property type="term" value="F:carboxylic ester hydrolase activity"/>
    <property type="evidence" value="ECO:0007669"/>
    <property type="project" value="UniProtKB-KW"/>
</dbReference>
<evidence type="ECO:0000256" key="1">
    <source>
        <dbReference type="ARBA" id="ARBA00006499"/>
    </source>
</evidence>
<organism evidence="11 12">
    <name type="scientific">Acaromyces ingoldii</name>
    <dbReference type="NCBI Taxonomy" id="215250"/>
    <lineage>
        <taxon>Eukaryota</taxon>
        <taxon>Fungi</taxon>
        <taxon>Dikarya</taxon>
        <taxon>Basidiomycota</taxon>
        <taxon>Ustilaginomycotina</taxon>
        <taxon>Exobasidiomycetes</taxon>
        <taxon>Exobasidiales</taxon>
        <taxon>Cryptobasidiaceae</taxon>
        <taxon>Acaromyces</taxon>
    </lineage>
</organism>
<dbReference type="GO" id="GO:0005737">
    <property type="term" value="C:cytoplasm"/>
    <property type="evidence" value="ECO:0007669"/>
    <property type="project" value="TreeGrafter"/>
</dbReference>